<dbReference type="PANTHER" id="PTHR30231">
    <property type="entry name" value="DNA POLYMERASE III SUBUNIT EPSILON"/>
    <property type="match status" value="1"/>
</dbReference>
<sequence>MGATAGRPWHHRDAVHAAARTLDLRWRPCHYPVIAWCNGAVQPPGRELMSLSSDTVPTDPSAGAKPGPSRPSSRRFVVIDCETTGLSTAGGDRMVSFAAIELADAVPTGRSLSLIFNPGRKSNPHALRVHGLPDHLLRHQDPFHSVAQDILGFLQGAVLVGHNVGFDIEFLRHEFELCGIRWMAGQSVCTMQHARAQVAGRASLDAVATLFGIDVGIRARFHGAFVDAEITSRLFQKMILGSAEMLAVPHLAPTNQIDPPPLVLQPAVPITHGIAGYAFAVTGDLTGLSREAVMARIQALGGHWHHSVRKDTDYLVVGHAPGATKLDTAAARRAKYGKPDTIDEAQFFAMVAASGTRKRA</sequence>
<dbReference type="InterPro" id="IPR036397">
    <property type="entry name" value="RNaseH_sf"/>
</dbReference>
<dbReference type="InterPro" id="IPR001357">
    <property type="entry name" value="BRCT_dom"/>
</dbReference>
<evidence type="ECO:0000256" key="6">
    <source>
        <dbReference type="ARBA" id="ARBA00026073"/>
    </source>
</evidence>
<dbReference type="Gene3D" id="3.40.50.10190">
    <property type="entry name" value="BRCT domain"/>
    <property type="match status" value="1"/>
</dbReference>
<dbReference type="Pfam" id="PF00929">
    <property type="entry name" value="RNase_T"/>
    <property type="match status" value="1"/>
</dbReference>
<dbReference type="GO" id="GO:0003677">
    <property type="term" value="F:DNA binding"/>
    <property type="evidence" value="ECO:0007669"/>
    <property type="project" value="InterPro"/>
</dbReference>
<evidence type="ECO:0000256" key="5">
    <source>
        <dbReference type="ARBA" id="ARBA00025483"/>
    </source>
</evidence>
<keyword evidence="10" id="KW-0548">Nucleotidyltransferase</keyword>
<dbReference type="PROSITE" id="PS50172">
    <property type="entry name" value="BRCT"/>
    <property type="match status" value="1"/>
</dbReference>
<evidence type="ECO:0000256" key="1">
    <source>
        <dbReference type="ARBA" id="ARBA00012417"/>
    </source>
</evidence>
<accession>A0A2B8BJN6</accession>
<dbReference type="Pfam" id="PF00533">
    <property type="entry name" value="BRCT"/>
    <property type="match status" value="1"/>
</dbReference>
<gene>
    <name evidence="10" type="ORF">CRT60_07185</name>
</gene>
<dbReference type="FunFam" id="3.30.420.10:FF:000045">
    <property type="entry name" value="3'-5' exonuclease DinG"/>
    <property type="match status" value="1"/>
</dbReference>
<dbReference type="NCBIfam" id="TIGR00573">
    <property type="entry name" value="dnaq"/>
    <property type="match status" value="1"/>
</dbReference>
<dbReference type="GO" id="GO:0003887">
    <property type="term" value="F:DNA-directed DNA polymerase activity"/>
    <property type="evidence" value="ECO:0007669"/>
    <property type="project" value="UniProtKB-KW"/>
</dbReference>
<dbReference type="SUPFAM" id="SSF52113">
    <property type="entry name" value="BRCT domain"/>
    <property type="match status" value="1"/>
</dbReference>
<evidence type="ECO:0000259" key="9">
    <source>
        <dbReference type="PROSITE" id="PS50172"/>
    </source>
</evidence>
<evidence type="ECO:0000313" key="10">
    <source>
        <dbReference type="EMBL" id="PGH57758.1"/>
    </source>
</evidence>
<keyword evidence="4" id="KW-0269">Exonuclease</keyword>
<evidence type="ECO:0000256" key="2">
    <source>
        <dbReference type="ARBA" id="ARBA00022722"/>
    </source>
</evidence>
<comment type="catalytic activity">
    <reaction evidence="7">
        <text>DNA(n) + a 2'-deoxyribonucleoside 5'-triphosphate = DNA(n+1) + diphosphate</text>
        <dbReference type="Rhea" id="RHEA:22508"/>
        <dbReference type="Rhea" id="RHEA-COMP:17339"/>
        <dbReference type="Rhea" id="RHEA-COMP:17340"/>
        <dbReference type="ChEBI" id="CHEBI:33019"/>
        <dbReference type="ChEBI" id="CHEBI:61560"/>
        <dbReference type="ChEBI" id="CHEBI:173112"/>
        <dbReference type="EC" id="2.7.7.7"/>
    </reaction>
</comment>
<dbReference type="GO" id="GO:0008408">
    <property type="term" value="F:3'-5' exonuclease activity"/>
    <property type="evidence" value="ECO:0007669"/>
    <property type="project" value="TreeGrafter"/>
</dbReference>
<keyword evidence="3" id="KW-0378">Hydrolase</keyword>
<name>A0A2B8BJN6_9PROT</name>
<dbReference type="GO" id="GO:0006260">
    <property type="term" value="P:DNA replication"/>
    <property type="evidence" value="ECO:0007669"/>
    <property type="project" value="InterPro"/>
</dbReference>
<dbReference type="AlphaFoldDB" id="A0A2B8BJN6"/>
<evidence type="ECO:0000313" key="11">
    <source>
        <dbReference type="Proteomes" id="UP000225379"/>
    </source>
</evidence>
<dbReference type="OrthoDB" id="9804290at2"/>
<dbReference type="CDD" id="cd17748">
    <property type="entry name" value="BRCT_DNA_ligase_like"/>
    <property type="match status" value="1"/>
</dbReference>
<evidence type="ECO:0000256" key="8">
    <source>
        <dbReference type="SAM" id="MobiDB-lite"/>
    </source>
</evidence>
<dbReference type="Proteomes" id="UP000225379">
    <property type="component" value="Unassembled WGS sequence"/>
</dbReference>
<dbReference type="InterPro" id="IPR013520">
    <property type="entry name" value="Ribonucl_H"/>
</dbReference>
<keyword evidence="10" id="KW-0808">Transferase</keyword>
<comment type="caution">
    <text evidence="10">The sequence shown here is derived from an EMBL/GenBank/DDBJ whole genome shotgun (WGS) entry which is preliminary data.</text>
</comment>
<dbReference type="PANTHER" id="PTHR30231:SF4">
    <property type="entry name" value="PROTEIN NEN2"/>
    <property type="match status" value="1"/>
</dbReference>
<feature type="domain" description="BRCT" evidence="9">
    <location>
        <begin position="269"/>
        <end position="329"/>
    </location>
</feature>
<dbReference type="Gene3D" id="3.30.420.10">
    <property type="entry name" value="Ribonuclease H-like superfamily/Ribonuclease H"/>
    <property type="match status" value="1"/>
</dbReference>
<keyword evidence="10" id="KW-0239">DNA-directed DNA polymerase</keyword>
<organism evidence="10 11">
    <name type="scientific">Azospirillum palustre</name>
    <dbReference type="NCBI Taxonomy" id="2044885"/>
    <lineage>
        <taxon>Bacteria</taxon>
        <taxon>Pseudomonadati</taxon>
        <taxon>Pseudomonadota</taxon>
        <taxon>Alphaproteobacteria</taxon>
        <taxon>Rhodospirillales</taxon>
        <taxon>Azospirillaceae</taxon>
        <taxon>Azospirillum</taxon>
    </lineage>
</organism>
<reference evidence="11" key="1">
    <citation type="submission" date="2017-10" db="EMBL/GenBank/DDBJ databases">
        <authorList>
            <person name="Kravchenko I.K."/>
            <person name="Grouzdev D.S."/>
        </authorList>
    </citation>
    <scope>NUCLEOTIDE SEQUENCE [LARGE SCALE GENOMIC DNA]</scope>
    <source>
        <strain evidence="11">B2</strain>
    </source>
</reference>
<dbReference type="InterPro" id="IPR006054">
    <property type="entry name" value="DnaQ"/>
</dbReference>
<dbReference type="SMART" id="SM00479">
    <property type="entry name" value="EXOIII"/>
    <property type="match status" value="1"/>
</dbReference>
<evidence type="ECO:0000256" key="3">
    <source>
        <dbReference type="ARBA" id="ARBA00022801"/>
    </source>
</evidence>
<evidence type="ECO:0000256" key="4">
    <source>
        <dbReference type="ARBA" id="ARBA00022839"/>
    </source>
</evidence>
<comment type="subunit">
    <text evidence="6">DNA polymerase III contains a core (composed of alpha, epsilon and theta chains) that associates with a tau subunit. This core dimerizes to form the POLIII' complex. PolIII' associates with the gamma complex (composed of gamma, delta, delta', psi and chi chains) and with the beta chain to form the complete DNA polymerase III complex.</text>
</comment>
<feature type="region of interest" description="Disordered" evidence="8">
    <location>
        <begin position="48"/>
        <end position="73"/>
    </location>
</feature>
<evidence type="ECO:0000256" key="7">
    <source>
        <dbReference type="ARBA" id="ARBA00049244"/>
    </source>
</evidence>
<keyword evidence="2" id="KW-0540">Nuclease</keyword>
<dbReference type="EC" id="2.7.7.7" evidence="1"/>
<dbReference type="EMBL" id="PDKW01000039">
    <property type="protein sequence ID" value="PGH57758.1"/>
    <property type="molecule type" value="Genomic_DNA"/>
</dbReference>
<protein>
    <recommendedName>
        <fullName evidence="1">DNA-directed DNA polymerase</fullName>
        <ecNumber evidence="1">2.7.7.7</ecNumber>
    </recommendedName>
</protein>
<dbReference type="InterPro" id="IPR036420">
    <property type="entry name" value="BRCT_dom_sf"/>
</dbReference>
<comment type="function">
    <text evidence="5">DNA polymerase III is a complex, multichain enzyme responsible for most of the replicative synthesis in bacteria. The epsilon subunit contain the editing function and is a proofreading 3'-5' exonuclease.</text>
</comment>
<dbReference type="SUPFAM" id="SSF53098">
    <property type="entry name" value="Ribonuclease H-like"/>
    <property type="match status" value="1"/>
</dbReference>
<keyword evidence="11" id="KW-1185">Reference proteome</keyword>
<dbReference type="InterPro" id="IPR012337">
    <property type="entry name" value="RNaseH-like_sf"/>
</dbReference>
<proteinExistence type="predicted"/>